<reference evidence="1" key="1">
    <citation type="journal article" date="2020" name="Cell">
        <title>Large-Scale Comparative Analyses of Tick Genomes Elucidate Their Genetic Diversity and Vector Capacities.</title>
        <authorList>
            <consortium name="Tick Genome and Microbiome Consortium (TIGMIC)"/>
            <person name="Jia N."/>
            <person name="Wang J."/>
            <person name="Shi W."/>
            <person name="Du L."/>
            <person name="Sun Y."/>
            <person name="Zhan W."/>
            <person name="Jiang J.F."/>
            <person name="Wang Q."/>
            <person name="Zhang B."/>
            <person name="Ji P."/>
            <person name="Bell-Sakyi L."/>
            <person name="Cui X.M."/>
            <person name="Yuan T.T."/>
            <person name="Jiang B.G."/>
            <person name="Yang W.F."/>
            <person name="Lam T.T."/>
            <person name="Chang Q.C."/>
            <person name="Ding S.J."/>
            <person name="Wang X.J."/>
            <person name="Zhu J.G."/>
            <person name="Ruan X.D."/>
            <person name="Zhao L."/>
            <person name="Wei J.T."/>
            <person name="Ye R.Z."/>
            <person name="Que T.C."/>
            <person name="Du C.H."/>
            <person name="Zhou Y.H."/>
            <person name="Cheng J.X."/>
            <person name="Dai P.F."/>
            <person name="Guo W.B."/>
            <person name="Han X.H."/>
            <person name="Huang E.J."/>
            <person name="Li L.F."/>
            <person name="Wei W."/>
            <person name="Gao Y.C."/>
            <person name="Liu J.Z."/>
            <person name="Shao H.Z."/>
            <person name="Wang X."/>
            <person name="Wang C.C."/>
            <person name="Yang T.C."/>
            <person name="Huo Q.B."/>
            <person name="Li W."/>
            <person name="Chen H.Y."/>
            <person name="Chen S.E."/>
            <person name="Zhou L.G."/>
            <person name="Ni X.B."/>
            <person name="Tian J.H."/>
            <person name="Sheng Y."/>
            <person name="Liu T."/>
            <person name="Pan Y.S."/>
            <person name="Xia L.Y."/>
            <person name="Li J."/>
            <person name="Zhao F."/>
            <person name="Cao W.C."/>
        </authorList>
    </citation>
    <scope>NUCLEOTIDE SEQUENCE</scope>
    <source>
        <strain evidence="1">Rsan-2018</strain>
    </source>
</reference>
<reference evidence="1" key="2">
    <citation type="submission" date="2021-09" db="EMBL/GenBank/DDBJ databases">
        <authorList>
            <person name="Jia N."/>
            <person name="Wang J."/>
            <person name="Shi W."/>
            <person name="Du L."/>
            <person name="Sun Y."/>
            <person name="Zhan W."/>
            <person name="Jiang J."/>
            <person name="Wang Q."/>
            <person name="Zhang B."/>
            <person name="Ji P."/>
            <person name="Sakyi L.B."/>
            <person name="Cui X."/>
            <person name="Yuan T."/>
            <person name="Jiang B."/>
            <person name="Yang W."/>
            <person name="Lam T.T.-Y."/>
            <person name="Chang Q."/>
            <person name="Ding S."/>
            <person name="Wang X."/>
            <person name="Zhu J."/>
            <person name="Ruan X."/>
            <person name="Zhao L."/>
            <person name="Wei J."/>
            <person name="Que T."/>
            <person name="Du C."/>
            <person name="Cheng J."/>
            <person name="Dai P."/>
            <person name="Han X."/>
            <person name="Huang E."/>
            <person name="Gao Y."/>
            <person name="Liu J."/>
            <person name="Shao H."/>
            <person name="Ye R."/>
            <person name="Li L."/>
            <person name="Wei W."/>
            <person name="Wang X."/>
            <person name="Wang C."/>
            <person name="Huo Q."/>
            <person name="Li W."/>
            <person name="Guo W."/>
            <person name="Chen H."/>
            <person name="Chen S."/>
            <person name="Zhou L."/>
            <person name="Zhou L."/>
            <person name="Ni X."/>
            <person name="Tian J."/>
            <person name="Zhou Y."/>
            <person name="Sheng Y."/>
            <person name="Liu T."/>
            <person name="Pan Y."/>
            <person name="Xia L."/>
            <person name="Li J."/>
            <person name="Zhao F."/>
            <person name="Cao W."/>
        </authorList>
    </citation>
    <scope>NUCLEOTIDE SEQUENCE</scope>
    <source>
        <strain evidence="1">Rsan-2018</strain>
        <tissue evidence="1">Larvae</tissue>
    </source>
</reference>
<gene>
    <name evidence="1" type="ORF">HPB52_015918</name>
</gene>
<dbReference type="AlphaFoldDB" id="A0A9D4SYS0"/>
<name>A0A9D4SYS0_RHISA</name>
<protein>
    <submittedName>
        <fullName evidence="1">Uncharacterized protein</fullName>
    </submittedName>
</protein>
<keyword evidence="2" id="KW-1185">Reference proteome</keyword>
<accession>A0A9D4SYS0</accession>
<proteinExistence type="predicted"/>
<comment type="caution">
    <text evidence="1">The sequence shown here is derived from an EMBL/GenBank/DDBJ whole genome shotgun (WGS) entry which is preliminary data.</text>
</comment>
<sequence>METRKKALKAQEASKDTSKAEWVMCSVCDSWAKLQDTAFSSIEEADAAPDYKCRQCTKLNSFREEMMALVKQVSECNKLAIADLRMRLEEETATRRREGEHLEALLRVEKTRNAELATKVALLEQPNPSLTPISMMASKGTEMTAQKTPLSTGSEQANVTGGEANAGAGQAVLIWTVSALPICFADIQLSEEYRLFKPLRRLPEILAARKNAEFPLLPVWNEPLI</sequence>
<evidence type="ECO:0000313" key="2">
    <source>
        <dbReference type="Proteomes" id="UP000821837"/>
    </source>
</evidence>
<evidence type="ECO:0000313" key="1">
    <source>
        <dbReference type="EMBL" id="KAH7957188.1"/>
    </source>
</evidence>
<dbReference type="EMBL" id="JABSTV010001250">
    <property type="protein sequence ID" value="KAH7957188.1"/>
    <property type="molecule type" value="Genomic_DNA"/>
</dbReference>
<dbReference type="Proteomes" id="UP000821837">
    <property type="component" value="Unassembled WGS sequence"/>
</dbReference>
<organism evidence="1 2">
    <name type="scientific">Rhipicephalus sanguineus</name>
    <name type="common">Brown dog tick</name>
    <name type="synonym">Ixodes sanguineus</name>
    <dbReference type="NCBI Taxonomy" id="34632"/>
    <lineage>
        <taxon>Eukaryota</taxon>
        <taxon>Metazoa</taxon>
        <taxon>Ecdysozoa</taxon>
        <taxon>Arthropoda</taxon>
        <taxon>Chelicerata</taxon>
        <taxon>Arachnida</taxon>
        <taxon>Acari</taxon>
        <taxon>Parasitiformes</taxon>
        <taxon>Ixodida</taxon>
        <taxon>Ixodoidea</taxon>
        <taxon>Ixodidae</taxon>
        <taxon>Rhipicephalinae</taxon>
        <taxon>Rhipicephalus</taxon>
        <taxon>Rhipicephalus</taxon>
    </lineage>
</organism>